<dbReference type="AlphaFoldDB" id="A0A380GU86"/>
<keyword evidence="1" id="KW-0472">Membrane</keyword>
<organism evidence="2 3">
    <name type="scientific">Staphylococcus microti</name>
    <dbReference type="NCBI Taxonomy" id="569857"/>
    <lineage>
        <taxon>Bacteria</taxon>
        <taxon>Bacillati</taxon>
        <taxon>Bacillota</taxon>
        <taxon>Bacilli</taxon>
        <taxon>Bacillales</taxon>
        <taxon>Staphylococcaceae</taxon>
        <taxon>Staphylococcus</taxon>
    </lineage>
</organism>
<protein>
    <submittedName>
        <fullName evidence="2">Uncharacterized protein</fullName>
    </submittedName>
</protein>
<keyword evidence="1" id="KW-1133">Transmembrane helix</keyword>
<evidence type="ECO:0000313" key="2">
    <source>
        <dbReference type="EMBL" id="SUM57185.1"/>
    </source>
</evidence>
<dbReference type="EMBL" id="UHDT01000001">
    <property type="protein sequence ID" value="SUM57185.1"/>
    <property type="molecule type" value="Genomic_DNA"/>
</dbReference>
<gene>
    <name evidence="2" type="ORF">NCTC13832_00856</name>
</gene>
<evidence type="ECO:0000313" key="3">
    <source>
        <dbReference type="Proteomes" id="UP000254100"/>
    </source>
</evidence>
<dbReference type="RefSeq" id="WP_276307499.1">
    <property type="nucleotide sequence ID" value="NZ_JXWY01000032.1"/>
</dbReference>
<sequence length="42" mass="4643">MTNMSKTKIKIMSNYVLGLFALTIAAYYVIDSLIALLSSKKS</sequence>
<dbReference type="Proteomes" id="UP000254100">
    <property type="component" value="Unassembled WGS sequence"/>
</dbReference>
<name>A0A380GU86_9STAP</name>
<accession>A0A380GU86</accession>
<reference evidence="2 3" key="1">
    <citation type="submission" date="2018-06" db="EMBL/GenBank/DDBJ databases">
        <authorList>
            <consortium name="Pathogen Informatics"/>
            <person name="Doyle S."/>
        </authorList>
    </citation>
    <scope>NUCLEOTIDE SEQUENCE [LARGE SCALE GENOMIC DNA]</scope>
    <source>
        <strain evidence="2 3">NCTC13832</strain>
    </source>
</reference>
<evidence type="ECO:0000256" key="1">
    <source>
        <dbReference type="SAM" id="Phobius"/>
    </source>
</evidence>
<proteinExistence type="predicted"/>
<keyword evidence="1" id="KW-0812">Transmembrane</keyword>
<feature type="transmembrane region" description="Helical" evidence="1">
    <location>
        <begin position="12"/>
        <end position="30"/>
    </location>
</feature>